<dbReference type="InterPro" id="IPR036291">
    <property type="entry name" value="NAD(P)-bd_dom_sf"/>
</dbReference>
<dbReference type="PROSITE" id="PS00061">
    <property type="entry name" value="ADH_SHORT"/>
    <property type="match status" value="1"/>
</dbReference>
<dbReference type="InterPro" id="IPR051935">
    <property type="entry name" value="HSDL2"/>
</dbReference>
<dbReference type="InterPro" id="IPR020904">
    <property type="entry name" value="Sc_DH/Rdtase_CS"/>
</dbReference>
<keyword evidence="4" id="KW-0560">Oxidoreductase</keyword>
<dbReference type="Gene3D" id="3.40.50.720">
    <property type="entry name" value="NAD(P)-binding Rossmann-like Domain"/>
    <property type="match status" value="1"/>
</dbReference>
<dbReference type="Pfam" id="PF00106">
    <property type="entry name" value="adh_short"/>
    <property type="match status" value="1"/>
</dbReference>
<dbReference type="Proteomes" id="UP000011134">
    <property type="component" value="Unassembled WGS sequence"/>
</dbReference>
<protein>
    <submittedName>
        <fullName evidence="6">Short chain dehydrogenase</fullName>
    </submittedName>
</protein>
<dbReference type="AlphaFoldDB" id="L8JJZ6"/>
<dbReference type="EMBL" id="AMZO01000001">
    <property type="protein sequence ID" value="ELR67799.1"/>
    <property type="molecule type" value="Genomic_DNA"/>
</dbReference>
<organism evidence="6 7">
    <name type="scientific">Photobacterium marinum</name>
    <dbReference type="NCBI Taxonomy" id="1056511"/>
    <lineage>
        <taxon>Bacteria</taxon>
        <taxon>Pseudomonadati</taxon>
        <taxon>Pseudomonadota</taxon>
        <taxon>Gammaproteobacteria</taxon>
        <taxon>Vibrionales</taxon>
        <taxon>Vibrionaceae</taxon>
        <taxon>Photobacterium</taxon>
    </lineage>
</organism>
<sequence length="334" mass="37030">MIDVKKMDIQAKGSKAAMETIFDKARRLINRLEVITGTFKLSKVKPDEPNNSPPLTDKHSELENKTVFISGGSRGIGFAIAKRCAEAGATVIIAAKTTEPHPKLPGTIYTAADEINAIGKGKAIPVVLDIRDEEAIKQAVDEVCQRTGRIDVVINNASCINLQNTENTPAKKFDLIFSINVRGTYLLTQACLPYLRKSDNPHILTLSPPINLKPEWFKNYGAYTTSKYAMSMLALTFSEEFKTYNIAANALWPKTAIATSAILNMKEGKWLKDRSRHPEIMADACYEIITRDARECSGNFFIDEEVLKHQGVTDFSHYACQPGASLQRDLFLNG</sequence>
<dbReference type="FunFam" id="3.40.50.720:FF:000301">
    <property type="entry name" value="Hydroxysteroid dehydrogenase like 2"/>
    <property type="match status" value="1"/>
</dbReference>
<dbReference type="PANTHER" id="PTHR42808">
    <property type="entry name" value="HYDROXYSTEROID DEHYDROGENASE-LIKE PROTEIN 2"/>
    <property type="match status" value="1"/>
</dbReference>
<dbReference type="NCBIfam" id="NF006133">
    <property type="entry name" value="PRK08278.1"/>
    <property type="match status" value="1"/>
</dbReference>
<keyword evidence="3" id="KW-0521">NADP</keyword>
<dbReference type="RefSeq" id="WP_007461249.1">
    <property type="nucleotide sequence ID" value="NZ_AMZO01000001.1"/>
</dbReference>
<comment type="subcellular location">
    <subcellularLocation>
        <location evidence="1">Peroxisome</location>
    </subcellularLocation>
</comment>
<evidence type="ECO:0000313" key="7">
    <source>
        <dbReference type="Proteomes" id="UP000011134"/>
    </source>
</evidence>
<evidence type="ECO:0000256" key="2">
    <source>
        <dbReference type="ARBA" id="ARBA00006484"/>
    </source>
</evidence>
<gene>
    <name evidence="6" type="ORF">C942_00106</name>
</gene>
<reference evidence="6 7" key="1">
    <citation type="submission" date="2012-12" db="EMBL/GenBank/DDBJ databases">
        <title>Genome Assembly of Photobacterium sp. AK15.</title>
        <authorList>
            <person name="Khatri I."/>
            <person name="Vaidya B."/>
            <person name="Srinivas T.N.R."/>
            <person name="Subramanian S."/>
            <person name="Pinnaka A."/>
        </authorList>
    </citation>
    <scope>NUCLEOTIDE SEQUENCE [LARGE SCALE GENOMIC DNA]</scope>
    <source>
        <strain evidence="6 7">AK15</strain>
    </source>
</reference>
<dbReference type="GO" id="GO:0016491">
    <property type="term" value="F:oxidoreductase activity"/>
    <property type="evidence" value="ECO:0007669"/>
    <property type="project" value="UniProtKB-KW"/>
</dbReference>
<comment type="caution">
    <text evidence="6">The sequence shown here is derived from an EMBL/GenBank/DDBJ whole genome shotgun (WGS) entry which is preliminary data.</text>
</comment>
<keyword evidence="5" id="KW-0576">Peroxisome</keyword>
<name>L8JJZ6_9GAMM</name>
<comment type="similarity">
    <text evidence="2">Belongs to the short-chain dehydrogenases/reductases (SDR) family.</text>
</comment>
<dbReference type="PRINTS" id="PR00081">
    <property type="entry name" value="GDHRDH"/>
</dbReference>
<dbReference type="PATRIC" id="fig|1056511.3.peg.107"/>
<proteinExistence type="inferred from homology"/>
<evidence type="ECO:0000256" key="3">
    <source>
        <dbReference type="ARBA" id="ARBA00022857"/>
    </source>
</evidence>
<evidence type="ECO:0000256" key="4">
    <source>
        <dbReference type="ARBA" id="ARBA00023002"/>
    </source>
</evidence>
<keyword evidence="7" id="KW-1185">Reference proteome</keyword>
<accession>L8JJZ6</accession>
<evidence type="ECO:0000256" key="5">
    <source>
        <dbReference type="ARBA" id="ARBA00023140"/>
    </source>
</evidence>
<evidence type="ECO:0000313" key="6">
    <source>
        <dbReference type="EMBL" id="ELR67799.1"/>
    </source>
</evidence>
<evidence type="ECO:0000256" key="1">
    <source>
        <dbReference type="ARBA" id="ARBA00004275"/>
    </source>
</evidence>
<dbReference type="SUPFAM" id="SSF51735">
    <property type="entry name" value="NAD(P)-binding Rossmann-fold domains"/>
    <property type="match status" value="1"/>
</dbReference>
<dbReference type="InterPro" id="IPR002347">
    <property type="entry name" value="SDR_fam"/>
</dbReference>
<dbReference type="PANTHER" id="PTHR42808:SF3">
    <property type="entry name" value="HYDROXYSTEROID DEHYDROGENASE-LIKE PROTEIN 2"/>
    <property type="match status" value="1"/>
</dbReference>